<accession>A0A0C9U214</accession>
<gene>
    <name evidence="1" type="ORF">M422DRAFT_37445</name>
</gene>
<name>A0A0C9U214_SPHS4</name>
<protein>
    <submittedName>
        <fullName evidence="1">Uncharacterized protein</fullName>
    </submittedName>
</protein>
<proteinExistence type="predicted"/>
<dbReference type="HOGENOM" id="CLU_209341_0_0_1"/>
<dbReference type="EMBL" id="KN837314">
    <property type="protein sequence ID" value="KIJ28144.1"/>
    <property type="molecule type" value="Genomic_DNA"/>
</dbReference>
<organism evidence="1 2">
    <name type="scientific">Sphaerobolus stellatus (strain SS14)</name>
    <dbReference type="NCBI Taxonomy" id="990650"/>
    <lineage>
        <taxon>Eukaryota</taxon>
        <taxon>Fungi</taxon>
        <taxon>Dikarya</taxon>
        <taxon>Basidiomycota</taxon>
        <taxon>Agaricomycotina</taxon>
        <taxon>Agaricomycetes</taxon>
        <taxon>Phallomycetidae</taxon>
        <taxon>Geastrales</taxon>
        <taxon>Sphaerobolaceae</taxon>
        <taxon>Sphaerobolus</taxon>
    </lineage>
</organism>
<reference evidence="1 2" key="1">
    <citation type="submission" date="2014-06" db="EMBL/GenBank/DDBJ databases">
        <title>Evolutionary Origins and Diversification of the Mycorrhizal Mutualists.</title>
        <authorList>
            <consortium name="DOE Joint Genome Institute"/>
            <consortium name="Mycorrhizal Genomics Consortium"/>
            <person name="Kohler A."/>
            <person name="Kuo A."/>
            <person name="Nagy L.G."/>
            <person name="Floudas D."/>
            <person name="Copeland A."/>
            <person name="Barry K.W."/>
            <person name="Cichocki N."/>
            <person name="Veneault-Fourrey C."/>
            <person name="LaButti K."/>
            <person name="Lindquist E.A."/>
            <person name="Lipzen A."/>
            <person name="Lundell T."/>
            <person name="Morin E."/>
            <person name="Murat C."/>
            <person name="Riley R."/>
            <person name="Ohm R."/>
            <person name="Sun H."/>
            <person name="Tunlid A."/>
            <person name="Henrissat B."/>
            <person name="Grigoriev I.V."/>
            <person name="Hibbett D.S."/>
            <person name="Martin F."/>
        </authorList>
    </citation>
    <scope>NUCLEOTIDE SEQUENCE [LARGE SCALE GENOMIC DNA]</scope>
    <source>
        <strain evidence="1 2">SS14</strain>
    </source>
</reference>
<dbReference type="AlphaFoldDB" id="A0A0C9U214"/>
<dbReference type="Proteomes" id="UP000054279">
    <property type="component" value="Unassembled WGS sequence"/>
</dbReference>
<keyword evidence="2" id="KW-1185">Reference proteome</keyword>
<sequence>MPTGTVNRVVTKLMRIRTRDQETLNSKREQVSSPITGRKKVVAFVEKAELLDPEDTAW</sequence>
<evidence type="ECO:0000313" key="1">
    <source>
        <dbReference type="EMBL" id="KIJ28144.1"/>
    </source>
</evidence>
<evidence type="ECO:0000313" key="2">
    <source>
        <dbReference type="Proteomes" id="UP000054279"/>
    </source>
</evidence>